<evidence type="ECO:0000256" key="1">
    <source>
        <dbReference type="ARBA" id="ARBA00004651"/>
    </source>
</evidence>
<protein>
    <recommendedName>
        <fullName evidence="9">Prokaryotic cytochrome C oxidase subunit IV family protein</fullName>
    </recommendedName>
</protein>
<feature type="transmembrane region" description="Helical" evidence="6">
    <location>
        <begin position="45"/>
        <end position="63"/>
    </location>
</feature>
<keyword evidence="4 6" id="KW-1133">Transmembrane helix</keyword>
<keyword evidence="3 6" id="KW-0812">Transmembrane</keyword>
<evidence type="ECO:0000256" key="3">
    <source>
        <dbReference type="ARBA" id="ARBA00022692"/>
    </source>
</evidence>
<sequence length="97" mass="10787">MTDTTTTPGSGIRVITWTWAVLTAITVGSWWLAPAHFTETVAPSTAITVLVLALTLVKVHLIVRNFMEVHTAPRWLRRSLAAWLILLFAVVFAIYLV</sequence>
<dbReference type="STRING" id="39692.BST38_17935"/>
<proteinExistence type="predicted"/>
<evidence type="ECO:0000256" key="6">
    <source>
        <dbReference type="SAM" id="Phobius"/>
    </source>
</evidence>
<evidence type="ECO:0000313" key="8">
    <source>
        <dbReference type="Proteomes" id="UP000252008"/>
    </source>
</evidence>
<reference evidence="7 8" key="1">
    <citation type="submission" date="2018-05" db="EMBL/GenBank/DDBJ databases">
        <authorList>
            <consortium name="IHU Genomes"/>
        </authorList>
    </citation>
    <scope>NUCLEOTIDE SEQUENCE [LARGE SCALE GENOMIC DNA]</scope>
    <source>
        <strain evidence="7 8">P7335</strain>
    </source>
</reference>
<dbReference type="EMBL" id="UEGS01000001">
    <property type="protein sequence ID" value="SRX80041.1"/>
    <property type="molecule type" value="Genomic_DNA"/>
</dbReference>
<keyword evidence="2" id="KW-1003">Cell membrane</keyword>
<keyword evidence="8" id="KW-1185">Reference proteome</keyword>
<evidence type="ECO:0000313" key="7">
    <source>
        <dbReference type="EMBL" id="SRX80041.1"/>
    </source>
</evidence>
<evidence type="ECO:0000256" key="5">
    <source>
        <dbReference type="ARBA" id="ARBA00023136"/>
    </source>
</evidence>
<dbReference type="GO" id="GO:0005886">
    <property type="term" value="C:plasma membrane"/>
    <property type="evidence" value="ECO:0007669"/>
    <property type="project" value="UniProtKB-SubCell"/>
</dbReference>
<evidence type="ECO:0008006" key="9">
    <source>
        <dbReference type="Google" id="ProtNLM"/>
    </source>
</evidence>
<comment type="subcellular location">
    <subcellularLocation>
        <location evidence="1">Cell membrane</location>
        <topology evidence="1">Multi-pass membrane protein</topology>
    </subcellularLocation>
</comment>
<evidence type="ECO:0000256" key="2">
    <source>
        <dbReference type="ARBA" id="ARBA00022475"/>
    </source>
</evidence>
<name>A0A375YG03_MYCPF</name>
<feature type="transmembrane region" description="Helical" evidence="6">
    <location>
        <begin position="75"/>
        <end position="96"/>
    </location>
</feature>
<evidence type="ECO:0000256" key="4">
    <source>
        <dbReference type="ARBA" id="ARBA00022989"/>
    </source>
</evidence>
<feature type="transmembrane region" description="Helical" evidence="6">
    <location>
        <begin position="12"/>
        <end position="33"/>
    </location>
</feature>
<gene>
    <name evidence="7" type="ORF">MPP7335_01779</name>
</gene>
<dbReference type="RefSeq" id="WP_083144768.1">
    <property type="nucleotide sequence ID" value="NZ_MVID01000017.1"/>
</dbReference>
<dbReference type="Pfam" id="PF03626">
    <property type="entry name" value="COX4_pro"/>
    <property type="match status" value="1"/>
</dbReference>
<keyword evidence="5 6" id="KW-0472">Membrane</keyword>
<dbReference type="AlphaFoldDB" id="A0A375YG03"/>
<accession>A0A375YG03</accession>
<dbReference type="InterPro" id="IPR005171">
    <property type="entry name" value="Cyt_c_oxidase_su4_prok"/>
</dbReference>
<organism evidence="7 8">
    <name type="scientific">Mycolicibacterium parafortuitum</name>
    <name type="common">Mycobacterium parafortuitum</name>
    <dbReference type="NCBI Taxonomy" id="39692"/>
    <lineage>
        <taxon>Bacteria</taxon>
        <taxon>Bacillati</taxon>
        <taxon>Actinomycetota</taxon>
        <taxon>Actinomycetes</taxon>
        <taxon>Mycobacteriales</taxon>
        <taxon>Mycobacteriaceae</taxon>
        <taxon>Mycolicibacterium</taxon>
    </lineage>
</organism>
<dbReference type="Proteomes" id="UP000252008">
    <property type="component" value="Unassembled WGS sequence"/>
</dbReference>